<evidence type="ECO:0000256" key="4">
    <source>
        <dbReference type="ARBA" id="ARBA00023125"/>
    </source>
</evidence>
<dbReference type="SUPFAM" id="SSF88659">
    <property type="entry name" value="Sigma3 and sigma4 domains of RNA polymerase sigma factors"/>
    <property type="match status" value="1"/>
</dbReference>
<dbReference type="GO" id="GO:0016987">
    <property type="term" value="F:sigma factor activity"/>
    <property type="evidence" value="ECO:0007669"/>
    <property type="project" value="UniProtKB-KW"/>
</dbReference>
<keyword evidence="2 6" id="KW-0805">Transcription regulation</keyword>
<evidence type="ECO:0000256" key="6">
    <source>
        <dbReference type="RuleBase" id="RU000716"/>
    </source>
</evidence>
<evidence type="ECO:0000256" key="2">
    <source>
        <dbReference type="ARBA" id="ARBA00023015"/>
    </source>
</evidence>
<protein>
    <recommendedName>
        <fullName evidence="6">RNA polymerase sigma factor</fullName>
    </recommendedName>
</protein>
<dbReference type="PANTHER" id="PTHR43133">
    <property type="entry name" value="RNA POLYMERASE ECF-TYPE SIGMA FACTO"/>
    <property type="match status" value="1"/>
</dbReference>
<dbReference type="SUPFAM" id="SSF88946">
    <property type="entry name" value="Sigma2 domain of RNA polymerase sigma factors"/>
    <property type="match status" value="1"/>
</dbReference>
<proteinExistence type="inferred from homology"/>
<dbReference type="InterPro" id="IPR007627">
    <property type="entry name" value="RNA_pol_sigma70_r2"/>
</dbReference>
<dbReference type="Pfam" id="PF08281">
    <property type="entry name" value="Sigma70_r4_2"/>
    <property type="match status" value="1"/>
</dbReference>
<dbReference type="Proteomes" id="UP000198860">
    <property type="component" value="Unassembled WGS sequence"/>
</dbReference>
<keyword evidence="5 6" id="KW-0804">Transcription</keyword>
<dbReference type="NCBIfam" id="NF007217">
    <property type="entry name" value="PRK09639.1-1"/>
    <property type="match status" value="1"/>
</dbReference>
<gene>
    <name evidence="9" type="ORF">SAMN05421677_11921</name>
</gene>
<name>A0A1H0STQ1_HALAD</name>
<dbReference type="CDD" id="cd06171">
    <property type="entry name" value="Sigma70_r4"/>
    <property type="match status" value="1"/>
</dbReference>
<evidence type="ECO:0000256" key="5">
    <source>
        <dbReference type="ARBA" id="ARBA00023163"/>
    </source>
</evidence>
<dbReference type="InterPro" id="IPR000838">
    <property type="entry name" value="RNA_pol_sigma70_ECF_CS"/>
</dbReference>
<dbReference type="RefSeq" id="WP_089654037.1">
    <property type="nucleotide sequence ID" value="NZ_FNIZ01000019.1"/>
</dbReference>
<dbReference type="AlphaFoldDB" id="A0A1H0STQ1"/>
<comment type="similarity">
    <text evidence="1 6">Belongs to the sigma-70 factor family. ECF subfamily.</text>
</comment>
<dbReference type="STRING" id="240303.SAMN05421677_11921"/>
<dbReference type="InterPro" id="IPR013324">
    <property type="entry name" value="RNA_pol_sigma_r3/r4-like"/>
</dbReference>
<dbReference type="InterPro" id="IPR014284">
    <property type="entry name" value="RNA_pol_sigma-70_dom"/>
</dbReference>
<dbReference type="OrthoDB" id="9794508at2"/>
<feature type="domain" description="RNA polymerase sigma-70 region 2" evidence="7">
    <location>
        <begin position="8"/>
        <end position="75"/>
    </location>
</feature>
<evidence type="ECO:0000256" key="3">
    <source>
        <dbReference type="ARBA" id="ARBA00023082"/>
    </source>
</evidence>
<evidence type="ECO:0000313" key="10">
    <source>
        <dbReference type="Proteomes" id="UP000198860"/>
    </source>
</evidence>
<dbReference type="GO" id="GO:0003677">
    <property type="term" value="F:DNA binding"/>
    <property type="evidence" value="ECO:0007669"/>
    <property type="project" value="UniProtKB-KW"/>
</dbReference>
<dbReference type="InterPro" id="IPR039425">
    <property type="entry name" value="RNA_pol_sigma-70-like"/>
</dbReference>
<dbReference type="PROSITE" id="PS01063">
    <property type="entry name" value="SIGMA70_ECF"/>
    <property type="match status" value="1"/>
</dbReference>
<reference evidence="10" key="1">
    <citation type="submission" date="2016-10" db="EMBL/GenBank/DDBJ databases">
        <authorList>
            <person name="Varghese N."/>
            <person name="Submissions S."/>
        </authorList>
    </citation>
    <scope>NUCLEOTIDE SEQUENCE [LARGE SCALE GENOMIC DNA]</scope>
    <source>
        <strain evidence="10">CGMCC 1.3703</strain>
    </source>
</reference>
<dbReference type="InterPro" id="IPR013249">
    <property type="entry name" value="RNA_pol_sigma70_r4_t2"/>
</dbReference>
<evidence type="ECO:0000313" key="9">
    <source>
        <dbReference type="EMBL" id="SDP45054.1"/>
    </source>
</evidence>
<dbReference type="Gene3D" id="1.10.10.10">
    <property type="entry name" value="Winged helix-like DNA-binding domain superfamily/Winged helix DNA-binding domain"/>
    <property type="match status" value="1"/>
</dbReference>
<dbReference type="NCBIfam" id="NF007220">
    <property type="entry name" value="PRK09639.1-5"/>
    <property type="match status" value="1"/>
</dbReference>
<dbReference type="PANTHER" id="PTHR43133:SF60">
    <property type="entry name" value="RNA POLYMERASE SIGMA FACTOR SIGV"/>
    <property type="match status" value="1"/>
</dbReference>
<dbReference type="InterPro" id="IPR013325">
    <property type="entry name" value="RNA_pol_sigma_r2"/>
</dbReference>
<dbReference type="GO" id="GO:0006352">
    <property type="term" value="P:DNA-templated transcription initiation"/>
    <property type="evidence" value="ECO:0007669"/>
    <property type="project" value="InterPro"/>
</dbReference>
<dbReference type="InterPro" id="IPR036388">
    <property type="entry name" value="WH-like_DNA-bd_sf"/>
</dbReference>
<dbReference type="EMBL" id="FNIZ01000019">
    <property type="protein sequence ID" value="SDP45054.1"/>
    <property type="molecule type" value="Genomic_DNA"/>
</dbReference>
<dbReference type="Pfam" id="PF04542">
    <property type="entry name" value="Sigma70_r2"/>
    <property type="match status" value="1"/>
</dbReference>
<evidence type="ECO:0000256" key="1">
    <source>
        <dbReference type="ARBA" id="ARBA00010641"/>
    </source>
</evidence>
<dbReference type="GO" id="GO:0006950">
    <property type="term" value="P:response to stress"/>
    <property type="evidence" value="ECO:0007669"/>
    <property type="project" value="UniProtKB-ARBA"/>
</dbReference>
<accession>A0A1H0STQ1</accession>
<keyword evidence="4 6" id="KW-0238">DNA-binding</keyword>
<dbReference type="NCBIfam" id="TIGR02937">
    <property type="entry name" value="sigma70-ECF"/>
    <property type="match status" value="1"/>
</dbReference>
<organism evidence="9 10">
    <name type="scientific">Halobacillus aidingensis</name>
    <dbReference type="NCBI Taxonomy" id="240303"/>
    <lineage>
        <taxon>Bacteria</taxon>
        <taxon>Bacillati</taxon>
        <taxon>Bacillota</taxon>
        <taxon>Bacilli</taxon>
        <taxon>Bacillales</taxon>
        <taxon>Bacillaceae</taxon>
        <taxon>Halobacillus</taxon>
    </lineage>
</organism>
<feature type="domain" description="RNA polymerase sigma factor 70 region 4 type 2" evidence="8">
    <location>
        <begin position="111"/>
        <end position="163"/>
    </location>
</feature>
<dbReference type="Gene3D" id="1.10.1740.10">
    <property type="match status" value="1"/>
</dbReference>
<sequence length="180" mass="21724">MRTFFDELYENYHHDLFQFLIYMVKDRSLAEDLVQDVYVRVMKSYDSFNGKSSEKTWLFSIARHVAIDYFRKQKRKRNRFMEFFDWTEKGEQIKDQNKMPEEIAVQNDEIQQVYQALDKCTVDQRSVLIFRFIQGMSIKETAEILSWSESKVKTTQHRAMKALKMILEEMEEGRGDREEA</sequence>
<keyword evidence="10" id="KW-1185">Reference proteome</keyword>
<evidence type="ECO:0000259" key="8">
    <source>
        <dbReference type="Pfam" id="PF08281"/>
    </source>
</evidence>
<keyword evidence="3 6" id="KW-0731">Sigma factor</keyword>
<evidence type="ECO:0000259" key="7">
    <source>
        <dbReference type="Pfam" id="PF04542"/>
    </source>
</evidence>